<comment type="catalytic activity">
    <reaction evidence="5 6">
        <text>(6R)-5,10-methylene-5,6,7,8-tetrahydrofolate + 3-methyl-2-oxobutanoate + H2O = 2-dehydropantoate + (6S)-5,6,7,8-tetrahydrofolate</text>
        <dbReference type="Rhea" id="RHEA:11824"/>
        <dbReference type="ChEBI" id="CHEBI:11561"/>
        <dbReference type="ChEBI" id="CHEBI:11851"/>
        <dbReference type="ChEBI" id="CHEBI:15377"/>
        <dbReference type="ChEBI" id="CHEBI:15636"/>
        <dbReference type="ChEBI" id="CHEBI:57453"/>
        <dbReference type="EC" id="2.1.2.11"/>
    </reaction>
</comment>
<accession>A0ABP1DZD1</accession>
<dbReference type="Pfam" id="PF02548">
    <property type="entry name" value="Pantoate_transf"/>
    <property type="match status" value="1"/>
</dbReference>
<dbReference type="PANTHER" id="PTHR20881">
    <property type="entry name" value="3-METHYL-2-OXOBUTANOATE HYDROXYMETHYLTRANSFERASE"/>
    <property type="match status" value="1"/>
</dbReference>
<evidence type="ECO:0000313" key="8">
    <source>
        <dbReference type="EMBL" id="CAL1711954.1"/>
    </source>
</evidence>
<feature type="region of interest" description="Disordered" evidence="7">
    <location>
        <begin position="358"/>
        <end position="413"/>
    </location>
</feature>
<dbReference type="InterPro" id="IPR003700">
    <property type="entry name" value="Pantoate_hydroxy_MeTrfase"/>
</dbReference>
<evidence type="ECO:0000256" key="4">
    <source>
        <dbReference type="ARBA" id="ARBA00022679"/>
    </source>
</evidence>
<evidence type="ECO:0000256" key="5">
    <source>
        <dbReference type="ARBA" id="ARBA00049172"/>
    </source>
</evidence>
<comment type="pathway">
    <text evidence="1 6">Cofactor biosynthesis; (R)-pantothenate biosynthesis; (R)-pantoate from 3-methyl-2-oxobutanoate: step 1/2.</text>
</comment>
<dbReference type="HAMAP" id="MF_00156">
    <property type="entry name" value="PanB"/>
    <property type="match status" value="1"/>
</dbReference>
<organism evidence="8 9">
    <name type="scientific">Somion occarium</name>
    <dbReference type="NCBI Taxonomy" id="3059160"/>
    <lineage>
        <taxon>Eukaryota</taxon>
        <taxon>Fungi</taxon>
        <taxon>Dikarya</taxon>
        <taxon>Basidiomycota</taxon>
        <taxon>Agaricomycotina</taxon>
        <taxon>Agaricomycetes</taxon>
        <taxon>Polyporales</taxon>
        <taxon>Cerrenaceae</taxon>
        <taxon>Somion</taxon>
    </lineage>
</organism>
<dbReference type="InterPro" id="IPR015813">
    <property type="entry name" value="Pyrv/PenolPyrv_kinase-like_dom"/>
</dbReference>
<dbReference type="Proteomes" id="UP001497453">
    <property type="component" value="Chromosome 6"/>
</dbReference>
<protein>
    <recommendedName>
        <fullName evidence="3 6">3-methyl-2-oxobutanoate hydroxymethyltransferase</fullName>
        <ecNumber evidence="3 6">2.1.2.11</ecNumber>
    </recommendedName>
</protein>
<dbReference type="NCBIfam" id="TIGR00222">
    <property type="entry name" value="panB"/>
    <property type="match status" value="1"/>
</dbReference>
<evidence type="ECO:0000313" key="9">
    <source>
        <dbReference type="Proteomes" id="UP001497453"/>
    </source>
</evidence>
<dbReference type="SUPFAM" id="SSF51621">
    <property type="entry name" value="Phosphoenolpyruvate/pyruvate domain"/>
    <property type="match status" value="1"/>
</dbReference>
<dbReference type="PANTHER" id="PTHR20881:SF0">
    <property type="entry name" value="3-METHYL-2-OXOBUTANOATE HYDROXYMETHYLTRANSFERASE"/>
    <property type="match status" value="1"/>
</dbReference>
<keyword evidence="9" id="KW-1185">Reference proteome</keyword>
<keyword evidence="6" id="KW-0566">Pantothenate biosynthesis</keyword>
<evidence type="ECO:0000256" key="6">
    <source>
        <dbReference type="RuleBase" id="RU362100"/>
    </source>
</evidence>
<gene>
    <name evidence="8" type="ORF">GFSPODELE1_LOCUS8583</name>
</gene>
<evidence type="ECO:0000256" key="2">
    <source>
        <dbReference type="ARBA" id="ARBA00008676"/>
    </source>
</evidence>
<comment type="function">
    <text evidence="6">Catalyzes the reversible reaction in which hydroxymethyl group from 5,10-methylenetetrahydrofolate is transferred onto alpha-ketoisovalerate to form ketopantoate.</text>
</comment>
<evidence type="ECO:0000256" key="1">
    <source>
        <dbReference type="ARBA" id="ARBA00005033"/>
    </source>
</evidence>
<evidence type="ECO:0000256" key="7">
    <source>
        <dbReference type="SAM" id="MobiDB-lite"/>
    </source>
</evidence>
<feature type="compositionally biased region" description="Basic and acidic residues" evidence="7">
    <location>
        <begin position="384"/>
        <end position="403"/>
    </location>
</feature>
<name>A0ABP1DZD1_9APHY</name>
<dbReference type="NCBIfam" id="NF001452">
    <property type="entry name" value="PRK00311.1"/>
    <property type="match status" value="1"/>
</dbReference>
<dbReference type="EC" id="2.1.2.11" evidence="3 6"/>
<dbReference type="Gene3D" id="3.20.20.60">
    <property type="entry name" value="Phosphoenolpyruvate-binding domains"/>
    <property type="match status" value="1"/>
</dbReference>
<keyword evidence="4 6" id="KW-0808">Transferase</keyword>
<evidence type="ECO:0000256" key="3">
    <source>
        <dbReference type="ARBA" id="ARBA00012618"/>
    </source>
</evidence>
<proteinExistence type="inferred from homology"/>
<sequence length="413" mass="44802">MLRSHPLARIMRVGTGVRWMSAYTPPQGDTSTSPRPKKVTIGHLRQLWRTKTPITVLTAYDFPTGRLCEKAGVDITLVGDSLAQVCLGYESTTQLTMDEMIHHCRAVARGSKLPFLVADMPFGSYYSIDEAARNAFRLIREGGVDAVKIEGGKDIIKTVAKLTAIGIPVMGHIGLLPQRHTVFSGYRVQGRLANRAASIVADAFALQSAGVFAIVVEAVPAPLGAYITENLQHVPTIGIGAGKATSGQVLVINDALGVAEWAPKFVRKFGNIGEKAEEGAKAYIQAVRNREFPDNEESYFMAGNEWRKFIHELGGSSTKSTWVDVTSNGEDSSESTASLNDFSLPTLAGFMEEADIVEVDSQESKLEEPISEVSISEEPQPEIPKPEEPKPEEPKPDESKSAESKPVVPPSQQ</sequence>
<comment type="similarity">
    <text evidence="2 6">Belongs to the PanB family.</text>
</comment>
<reference evidence="9" key="1">
    <citation type="submission" date="2024-04" db="EMBL/GenBank/DDBJ databases">
        <authorList>
            <person name="Shaw F."/>
            <person name="Minotto A."/>
        </authorList>
    </citation>
    <scope>NUCLEOTIDE SEQUENCE [LARGE SCALE GENOMIC DNA]</scope>
</reference>
<dbReference type="CDD" id="cd06557">
    <property type="entry name" value="KPHMT-like"/>
    <property type="match status" value="1"/>
</dbReference>
<dbReference type="EMBL" id="OZ037949">
    <property type="protein sequence ID" value="CAL1711954.1"/>
    <property type="molecule type" value="Genomic_DNA"/>
</dbReference>
<dbReference type="InterPro" id="IPR040442">
    <property type="entry name" value="Pyrv_kinase-like_dom_sf"/>
</dbReference>